<accession>A0A4Z0PHX1</accession>
<sequence>MLIIALLFLAFSRRSAAQDAHAKPLPATREASSTSVAPDTAQAIKALFTRRRAGGWGYVRLNSYSILPAIALFVLDTNPIGLALSGTAAGVGIGKLVRFSAKKEATLLDAYQRGQPLPASVRRRLKSKYFH</sequence>
<evidence type="ECO:0000313" key="2">
    <source>
        <dbReference type="EMBL" id="TGE14848.1"/>
    </source>
</evidence>
<comment type="caution">
    <text evidence="2">The sequence shown here is derived from an EMBL/GenBank/DDBJ whole genome shotgun (WGS) entry which is preliminary data.</text>
</comment>
<dbReference type="RefSeq" id="WP_135498548.1">
    <property type="nucleotide sequence ID" value="NZ_SRLD01000029.1"/>
</dbReference>
<dbReference type="AlphaFoldDB" id="A0A4Z0PHX1"/>
<organism evidence="2 3">
    <name type="scientific">Hymenobacter elongatus</name>
    <dbReference type="NCBI Taxonomy" id="877208"/>
    <lineage>
        <taxon>Bacteria</taxon>
        <taxon>Pseudomonadati</taxon>
        <taxon>Bacteroidota</taxon>
        <taxon>Cytophagia</taxon>
        <taxon>Cytophagales</taxon>
        <taxon>Hymenobacteraceae</taxon>
        <taxon>Hymenobacter</taxon>
    </lineage>
</organism>
<evidence type="ECO:0000256" key="1">
    <source>
        <dbReference type="SAM" id="SignalP"/>
    </source>
</evidence>
<keyword evidence="1" id="KW-0732">Signal</keyword>
<name>A0A4Z0PHX1_9BACT</name>
<feature type="chain" id="PRO_5021207785" evidence="1">
    <location>
        <begin position="18"/>
        <end position="131"/>
    </location>
</feature>
<dbReference type="OrthoDB" id="884784at2"/>
<gene>
    <name evidence="2" type="ORF">E5J99_14585</name>
</gene>
<proteinExistence type="predicted"/>
<reference evidence="2 3" key="1">
    <citation type="submission" date="2019-04" db="EMBL/GenBank/DDBJ databases">
        <authorList>
            <person name="Feng G."/>
            <person name="Zhang J."/>
            <person name="Zhu H."/>
        </authorList>
    </citation>
    <scope>NUCLEOTIDE SEQUENCE [LARGE SCALE GENOMIC DNA]</scope>
    <source>
        <strain evidence="2 3">JCM 17223</strain>
    </source>
</reference>
<evidence type="ECO:0000313" key="3">
    <source>
        <dbReference type="Proteomes" id="UP000297739"/>
    </source>
</evidence>
<keyword evidence="3" id="KW-1185">Reference proteome</keyword>
<dbReference type="Proteomes" id="UP000297739">
    <property type="component" value="Unassembled WGS sequence"/>
</dbReference>
<protein>
    <submittedName>
        <fullName evidence="2">Uncharacterized protein</fullName>
    </submittedName>
</protein>
<dbReference type="EMBL" id="SRLD01000029">
    <property type="protein sequence ID" value="TGE14848.1"/>
    <property type="molecule type" value="Genomic_DNA"/>
</dbReference>
<feature type="signal peptide" evidence="1">
    <location>
        <begin position="1"/>
        <end position="17"/>
    </location>
</feature>